<accession>A0A6P8RUK5</accession>
<dbReference type="InterPro" id="IPR033116">
    <property type="entry name" value="TRYPSIN_SER"/>
</dbReference>
<feature type="domain" description="CUB" evidence="16">
    <location>
        <begin position="1020"/>
        <end position="1132"/>
    </location>
</feature>
<keyword evidence="2 15" id="KW-0732">Signal</keyword>
<reference evidence="19" key="1">
    <citation type="submission" date="2025-08" db="UniProtKB">
        <authorList>
            <consortium name="RefSeq"/>
        </authorList>
    </citation>
    <scope>IDENTIFICATION</scope>
</reference>
<comment type="caution">
    <text evidence="13">Lacks conserved residue(s) required for the propagation of feature annotation.</text>
</comment>
<evidence type="ECO:0000256" key="13">
    <source>
        <dbReference type="PROSITE-ProRule" id="PRU00059"/>
    </source>
</evidence>
<dbReference type="EC" id="3.4.21.120" evidence="10"/>
<keyword evidence="6 13" id="KW-1015">Disulfide bond</keyword>
<dbReference type="PROSITE" id="PS00135">
    <property type="entry name" value="TRYPSIN_SER"/>
    <property type="match status" value="3"/>
</dbReference>
<dbReference type="InterPro" id="IPR043504">
    <property type="entry name" value="Peptidase_S1_PA_chymotrypsin"/>
</dbReference>
<dbReference type="InterPro" id="IPR001314">
    <property type="entry name" value="Peptidase_S1A"/>
</dbReference>
<keyword evidence="1 14" id="KW-0645">Protease</keyword>
<keyword evidence="5 14" id="KW-0720">Serine protease</keyword>
<evidence type="ECO:0000256" key="2">
    <source>
        <dbReference type="ARBA" id="ARBA00022729"/>
    </source>
</evidence>
<dbReference type="InterPro" id="IPR035914">
    <property type="entry name" value="Sperma_CUB_dom_sf"/>
</dbReference>
<evidence type="ECO:0000256" key="8">
    <source>
        <dbReference type="ARBA" id="ARBA00050866"/>
    </source>
</evidence>
<feature type="domain" description="Peptidase S1" evidence="17">
    <location>
        <begin position="80"/>
        <end position="330"/>
    </location>
</feature>
<dbReference type="CDD" id="cd00041">
    <property type="entry name" value="CUB"/>
    <property type="match status" value="5"/>
</dbReference>
<dbReference type="Gene3D" id="2.60.120.290">
    <property type="entry name" value="Spermadhesin, CUB domain"/>
    <property type="match status" value="5"/>
</dbReference>
<feature type="domain" description="Peptidase S1" evidence="17">
    <location>
        <begin position="611"/>
        <end position="848"/>
    </location>
</feature>
<feature type="signal peptide" evidence="15">
    <location>
        <begin position="1"/>
        <end position="23"/>
    </location>
</feature>
<evidence type="ECO:0000313" key="18">
    <source>
        <dbReference type="Proteomes" id="UP000515159"/>
    </source>
</evidence>
<dbReference type="PROSITE" id="PS00134">
    <property type="entry name" value="TRYPSIN_HIS"/>
    <property type="match status" value="3"/>
</dbReference>
<evidence type="ECO:0000256" key="11">
    <source>
        <dbReference type="ARBA" id="ARBA00073429"/>
    </source>
</evidence>
<dbReference type="FunFam" id="2.60.120.290:FF:000005">
    <property type="entry name" value="Procollagen C-endopeptidase enhancer 1"/>
    <property type="match status" value="2"/>
</dbReference>
<evidence type="ECO:0000259" key="17">
    <source>
        <dbReference type="PROSITE" id="PS50240"/>
    </source>
</evidence>
<name>A0A6P8RUK5_GEOSA</name>
<comment type="function">
    <text evidence="9">Mediates gamete interaction by affecting the vitelline coat.</text>
</comment>
<dbReference type="PANTHER" id="PTHR24252:SF18">
    <property type="entry name" value="OVOCHYMASE 1"/>
    <property type="match status" value="1"/>
</dbReference>
<evidence type="ECO:0000259" key="16">
    <source>
        <dbReference type="PROSITE" id="PS01180"/>
    </source>
</evidence>
<feature type="domain" description="CUB" evidence="16">
    <location>
        <begin position="1149"/>
        <end position="1265"/>
    </location>
</feature>
<evidence type="ECO:0000256" key="10">
    <source>
        <dbReference type="ARBA" id="ARBA00066609"/>
    </source>
</evidence>
<keyword evidence="3" id="KW-0677">Repeat</keyword>
<feature type="domain" description="CUB" evidence="16">
    <location>
        <begin position="456"/>
        <end position="568"/>
    </location>
</feature>
<keyword evidence="4 14" id="KW-0378">Hydrolase</keyword>
<evidence type="ECO:0000256" key="7">
    <source>
        <dbReference type="ARBA" id="ARBA00043205"/>
    </source>
</evidence>
<dbReference type="Pfam" id="PF00089">
    <property type="entry name" value="Trypsin"/>
    <property type="match status" value="3"/>
</dbReference>
<dbReference type="InterPro" id="IPR001254">
    <property type="entry name" value="Trypsin_dom"/>
</dbReference>
<evidence type="ECO:0000256" key="3">
    <source>
        <dbReference type="ARBA" id="ARBA00022737"/>
    </source>
</evidence>
<dbReference type="GeneID" id="117364333"/>
<dbReference type="FunFam" id="2.40.10.10:FF:000120">
    <property type="entry name" value="Putative serine protease"/>
    <property type="match status" value="1"/>
</dbReference>
<sequence>MGLIYLHVLPLLFTLLSIQHACANLEDVEHLLMTLSEQRSQKSEETLVNKEQGWKCGTRKVDSKSKKSGAFQQFGFTARIIGGITSHIGEHPWQASLKITGSHFCGGSIIGEDLVVTAAHCLIHVDQSLLQKLTVTVGEHDLKHIDEQEQNIQVERILFHPHYDNRGNMNSDIALLYLKQKIQFGTLVQPACLPHKNEKFEAGTLCITSGWGRTNESGEIATLLQSVELPLVEEGTCNFALNSLGLSTIDESMICAGFPDGGKDACQGDSGGPLVCRKHSGIWVLTGVTSWGIGCARSWGKRVSQNHQRGSPGVYANVAALLSFLINDTTSEECSSEGLLLIGSTGDIMYPSTREKYSDNSLCMWNITVPEDKIIWIQFSRLDMEKHVSCDYDYLSIYSKTGQLICKICGTILPSPLLIESNHAILKFVSDSSIIGRGFELRFSAVNKESQAGSGCGSVAILTEEGEIDSLNYPDDYISNSHCHWLIHAPPGYVIKLQFEDFAVELYEDCACDNICIYSDAGKKQQLAKLCGFSIPPTVISPENVMLIHFESNEEDNFRGFKAIFTFVPSEKIEEKSIVSPVTIKIPAPKKIPLDLCGFPPFSPQWLSGRIVGGEEARPHCWPWQVGLHFLGDHQCGGVIIEKSWIMTAAHCMGIGKDPSYWTVVAGDHDRTLNESTEQVRKARRIVLHENFDYRIYDSDLALIQLDVELVYNDVVRPICLPDSQKPLLSSSVCIVTGWGKTQEDGMLSSRLQQLRVPILDSKICEVSYYASRPGGITEGMLCAGFPSSGGKDSCQGDSGGPLVCRNETEPFILYGIISWGVGCARPKKPGVYTRVRVYLNWIHRTIKGGSQFPEEHTPGSIMQQQFQPTNLEKSHCVQECVSEVQLKEPMGSFASPGYPSGYAGNLNCSWVLHISSGMAKLVVEHLSIGVSENCEKEFLGIYEESSNGSTILARKCGMVASPVTYLSPGPVVKVYFHTQAPGLYGKRGFVIEYKMINSPVFNMREPDNFSESITKRTNCSDVILMKTEGIILSPGYPNNYPNISCHWRIVGPLKTIIKLEFNDFKTDRTSLVCQDQLLVYNGIGACMKKLGKICDEAPLFPLKSDGAEMTLIFTSNSDVVLTKFNLTFSFHRIKSIYGLGTDKAERGCPVFDLIPVGTKSVEVNSPDYPVRYPDDVDCTWVFYSISGAIIKLQIKDFLTEMSVGCSLDSLKVYDGPNNSSRLLATFCGSKNNITLKSSGSYLSLHFQTDKSLGERGFKLSSIEENKTSIQDDTITAGGMEADYLCGMPAVDPLSAAKSDVVANVLLDEQAKPRVVGGIPAPSGSWPWIVSLQNKNEHYCGGTLISNTYIVTAAHCRFSARRHKVVVGKTDLATTIPGNTPLKVKSVYIYENLRTVPPTNDIMLLELKEPLVLTGNISTVCLPEKNEQIRSNTKCVSAGWGTINPMNDEYPFYLQQARIPLLSNSDCRDYWGTDIRDDNFCAGAAGSSSCMGDSGGPLVCKINGTYKLIGIISWGSTKCDVHAPAVYVNVSMYRDWLSSVTNGKL</sequence>
<evidence type="ECO:0000256" key="15">
    <source>
        <dbReference type="SAM" id="SignalP"/>
    </source>
</evidence>
<evidence type="ECO:0000256" key="12">
    <source>
        <dbReference type="ARBA" id="ARBA00075374"/>
    </source>
</evidence>
<feature type="domain" description="Peptidase S1" evidence="17">
    <location>
        <begin position="1315"/>
        <end position="1542"/>
    </location>
</feature>
<dbReference type="CTD" id="341350"/>
<feature type="domain" description="CUB" evidence="16">
    <location>
        <begin position="881"/>
        <end position="997"/>
    </location>
</feature>
<feature type="domain" description="CUB" evidence="16">
    <location>
        <begin position="334"/>
        <end position="446"/>
    </location>
</feature>
<dbReference type="InParanoid" id="A0A6P8RUK5"/>
<dbReference type="CDD" id="cd00190">
    <property type="entry name" value="Tryp_SPc"/>
    <property type="match status" value="3"/>
</dbReference>
<feature type="chain" id="PRO_5028455868" description="Ovochymase-2" evidence="15">
    <location>
        <begin position="24"/>
        <end position="1545"/>
    </location>
</feature>
<dbReference type="SMART" id="SM00020">
    <property type="entry name" value="Tryp_SPc"/>
    <property type="match status" value="3"/>
</dbReference>
<gene>
    <name evidence="19" type="primary">OVCH1</name>
</gene>
<dbReference type="FunFam" id="2.60.120.290:FF:000013">
    <property type="entry name" value="Membrane frizzled-related protein"/>
    <property type="match status" value="1"/>
</dbReference>
<dbReference type="PRINTS" id="PR00722">
    <property type="entry name" value="CHYMOTRYPSIN"/>
</dbReference>
<keyword evidence="18" id="KW-1185">Reference proteome</keyword>
<evidence type="ECO:0000256" key="6">
    <source>
        <dbReference type="ARBA" id="ARBA00023157"/>
    </source>
</evidence>
<dbReference type="OrthoDB" id="6380398at2759"/>
<dbReference type="GO" id="GO:0006508">
    <property type="term" value="P:proteolysis"/>
    <property type="evidence" value="ECO:0007669"/>
    <property type="project" value="UniProtKB-KW"/>
</dbReference>
<dbReference type="GO" id="GO:0004252">
    <property type="term" value="F:serine-type endopeptidase activity"/>
    <property type="evidence" value="ECO:0007669"/>
    <property type="project" value="InterPro"/>
</dbReference>
<comment type="catalytic activity">
    <reaction evidence="8">
        <text>Preferential cleavage at 371-Gly-Ser-Arg-|-Trp-374 of glycoprotein gp43 in Xenopus laevis coelemic egg envelope to yield gp41.</text>
        <dbReference type="EC" id="3.4.21.120"/>
    </reaction>
</comment>
<dbReference type="SUPFAM" id="SSF49854">
    <property type="entry name" value="Spermadhesin, CUB domain"/>
    <property type="match status" value="5"/>
</dbReference>
<dbReference type="Pfam" id="PF00431">
    <property type="entry name" value="CUB"/>
    <property type="match status" value="5"/>
</dbReference>
<evidence type="ECO:0000313" key="19">
    <source>
        <dbReference type="RefSeq" id="XP_033809335.1"/>
    </source>
</evidence>
<dbReference type="PANTHER" id="PTHR24252">
    <property type="entry name" value="ACROSIN-RELATED"/>
    <property type="match status" value="1"/>
</dbReference>
<dbReference type="InterPro" id="IPR000859">
    <property type="entry name" value="CUB_dom"/>
</dbReference>
<dbReference type="PROSITE" id="PS01180">
    <property type="entry name" value="CUB"/>
    <property type="match status" value="5"/>
</dbReference>
<dbReference type="GO" id="GO:0009566">
    <property type="term" value="P:fertilization"/>
    <property type="evidence" value="ECO:0007669"/>
    <property type="project" value="UniProtKB-ARBA"/>
</dbReference>
<dbReference type="RefSeq" id="XP_033809335.1">
    <property type="nucleotide sequence ID" value="XM_033953444.1"/>
</dbReference>
<dbReference type="InterPro" id="IPR018114">
    <property type="entry name" value="TRYPSIN_HIS"/>
</dbReference>
<proteinExistence type="predicted"/>
<dbReference type="Proteomes" id="UP000515159">
    <property type="component" value="Chromosome 7"/>
</dbReference>
<dbReference type="InterPro" id="IPR009003">
    <property type="entry name" value="Peptidase_S1_PA"/>
</dbReference>
<dbReference type="KEGG" id="gsh:117364333"/>
<feature type="disulfide bond" evidence="13">
    <location>
        <begin position="456"/>
        <end position="483"/>
    </location>
</feature>
<evidence type="ECO:0000256" key="9">
    <source>
        <dbReference type="ARBA" id="ARBA00055017"/>
    </source>
</evidence>
<evidence type="ECO:0000256" key="14">
    <source>
        <dbReference type="RuleBase" id="RU363034"/>
    </source>
</evidence>
<dbReference type="PROSITE" id="PS50240">
    <property type="entry name" value="TRYPSIN_DOM"/>
    <property type="match status" value="3"/>
</dbReference>
<dbReference type="SMART" id="SM00042">
    <property type="entry name" value="CUB"/>
    <property type="match status" value="5"/>
</dbReference>
<evidence type="ECO:0000256" key="4">
    <source>
        <dbReference type="ARBA" id="ARBA00022801"/>
    </source>
</evidence>
<evidence type="ECO:0000256" key="5">
    <source>
        <dbReference type="ARBA" id="ARBA00022825"/>
    </source>
</evidence>
<dbReference type="SUPFAM" id="SSF50494">
    <property type="entry name" value="Trypsin-like serine proteases"/>
    <property type="match status" value="3"/>
</dbReference>
<evidence type="ECO:0000256" key="1">
    <source>
        <dbReference type="ARBA" id="ARBA00022670"/>
    </source>
</evidence>
<organism evidence="18 19">
    <name type="scientific">Geotrypetes seraphini</name>
    <name type="common">Gaboon caecilian</name>
    <name type="synonym">Caecilia seraphini</name>
    <dbReference type="NCBI Taxonomy" id="260995"/>
    <lineage>
        <taxon>Eukaryota</taxon>
        <taxon>Metazoa</taxon>
        <taxon>Chordata</taxon>
        <taxon>Craniata</taxon>
        <taxon>Vertebrata</taxon>
        <taxon>Euteleostomi</taxon>
        <taxon>Amphibia</taxon>
        <taxon>Gymnophiona</taxon>
        <taxon>Geotrypetes</taxon>
    </lineage>
</organism>
<protein>
    <recommendedName>
        <fullName evidence="11">Ovochymase-2</fullName>
        <ecNumber evidence="10">3.4.21.120</ecNumber>
    </recommendedName>
    <alternativeName>
        <fullName evidence="12">Oviductal protease</fullName>
    </alternativeName>
    <alternativeName>
        <fullName evidence="7">Oviductin</fullName>
    </alternativeName>
</protein>
<dbReference type="Gene3D" id="2.40.10.10">
    <property type="entry name" value="Trypsin-like serine proteases"/>
    <property type="match status" value="3"/>
</dbReference>
<dbReference type="FunFam" id="2.40.10.10:FF:000003">
    <property type="entry name" value="Transmembrane serine protease 3"/>
    <property type="match status" value="2"/>
</dbReference>